<accession>A0A2T9YK24</accession>
<dbReference type="Gene3D" id="2.30.30.140">
    <property type="match status" value="2"/>
</dbReference>
<dbReference type="EMBL" id="MBFR01000153">
    <property type="protein sequence ID" value="PVU92669.1"/>
    <property type="molecule type" value="Genomic_DNA"/>
</dbReference>
<protein>
    <recommendedName>
        <fullName evidence="2">SGF29 C-terminal domain-containing protein</fullName>
    </recommendedName>
</protein>
<feature type="domain" description="SGF29 C-terminal" evidence="2">
    <location>
        <begin position="717"/>
        <end position="942"/>
    </location>
</feature>
<evidence type="ECO:0000256" key="1">
    <source>
        <dbReference type="SAM" id="MobiDB-lite"/>
    </source>
</evidence>
<dbReference type="PROSITE" id="PS51518">
    <property type="entry name" value="SGF29_C"/>
    <property type="match status" value="1"/>
</dbReference>
<feature type="compositionally biased region" description="Basic and acidic residues" evidence="1">
    <location>
        <begin position="352"/>
        <end position="367"/>
    </location>
</feature>
<feature type="compositionally biased region" description="Polar residues" evidence="1">
    <location>
        <begin position="85"/>
        <end position="101"/>
    </location>
</feature>
<feature type="compositionally biased region" description="Polar residues" evidence="1">
    <location>
        <begin position="692"/>
        <end position="711"/>
    </location>
</feature>
<dbReference type="EMBL" id="MBFR01000469">
    <property type="protein sequence ID" value="PVU87628.1"/>
    <property type="molecule type" value="Genomic_DNA"/>
</dbReference>
<proteinExistence type="predicted"/>
<feature type="compositionally biased region" description="Polar residues" evidence="1">
    <location>
        <begin position="186"/>
        <end position="195"/>
    </location>
</feature>
<dbReference type="InterPro" id="IPR047288">
    <property type="entry name" value="Tudor_SGF29_rpt1"/>
</dbReference>
<organism evidence="4 5">
    <name type="scientific">Smittium simulii</name>
    <dbReference type="NCBI Taxonomy" id="133385"/>
    <lineage>
        <taxon>Eukaryota</taxon>
        <taxon>Fungi</taxon>
        <taxon>Fungi incertae sedis</taxon>
        <taxon>Zoopagomycota</taxon>
        <taxon>Kickxellomycotina</taxon>
        <taxon>Harpellomycetes</taxon>
        <taxon>Harpellales</taxon>
        <taxon>Legeriomycetaceae</taxon>
        <taxon>Smittium</taxon>
    </lineage>
</organism>
<evidence type="ECO:0000313" key="5">
    <source>
        <dbReference type="Proteomes" id="UP000245383"/>
    </source>
</evidence>
<feature type="compositionally biased region" description="Polar residues" evidence="1">
    <location>
        <begin position="144"/>
        <end position="159"/>
    </location>
</feature>
<evidence type="ECO:0000313" key="3">
    <source>
        <dbReference type="EMBL" id="PVU87628.1"/>
    </source>
</evidence>
<feature type="compositionally biased region" description="Low complexity" evidence="1">
    <location>
        <begin position="300"/>
        <end position="317"/>
    </location>
</feature>
<feature type="compositionally biased region" description="Polar residues" evidence="1">
    <location>
        <begin position="342"/>
        <end position="351"/>
    </location>
</feature>
<reference evidence="4 5" key="1">
    <citation type="journal article" date="2018" name="MBio">
        <title>Comparative Genomics Reveals the Core Gene Toolbox for the Fungus-Insect Symbiosis.</title>
        <authorList>
            <person name="Wang Y."/>
            <person name="Stata M."/>
            <person name="Wang W."/>
            <person name="Stajich J.E."/>
            <person name="White M.M."/>
            <person name="Moncalvo J.M."/>
        </authorList>
    </citation>
    <scope>NUCLEOTIDE SEQUENCE [LARGE SCALE GENOMIC DNA]</scope>
    <source>
        <strain evidence="4 5">SWE-8-4</strain>
    </source>
</reference>
<comment type="caution">
    <text evidence="4">The sequence shown here is derived from an EMBL/GenBank/DDBJ whole genome shotgun (WGS) entry which is preliminary data.</text>
</comment>
<feature type="region of interest" description="Disordered" evidence="1">
    <location>
        <begin position="245"/>
        <end position="403"/>
    </location>
</feature>
<keyword evidence="5" id="KW-1185">Reference proteome</keyword>
<feature type="region of interest" description="Disordered" evidence="1">
    <location>
        <begin position="689"/>
        <end position="711"/>
    </location>
</feature>
<feature type="compositionally biased region" description="Polar residues" evidence="1">
    <location>
        <begin position="620"/>
        <end position="631"/>
    </location>
</feature>
<feature type="compositionally biased region" description="Low complexity" evidence="1">
    <location>
        <begin position="815"/>
        <end position="827"/>
    </location>
</feature>
<dbReference type="Pfam" id="PF07039">
    <property type="entry name" value="SGF29_Tudor"/>
    <property type="match status" value="1"/>
</dbReference>
<dbReference type="Proteomes" id="UP000245383">
    <property type="component" value="Unassembled WGS sequence"/>
</dbReference>
<dbReference type="OrthoDB" id="10265994at2759"/>
<dbReference type="STRING" id="133385.A0A2T9YK24"/>
<feature type="compositionally biased region" description="Polar residues" evidence="1">
    <location>
        <begin position="394"/>
        <end position="403"/>
    </location>
</feature>
<feature type="compositionally biased region" description="Basic and acidic residues" evidence="1">
    <location>
        <begin position="559"/>
        <end position="577"/>
    </location>
</feature>
<feature type="compositionally biased region" description="Basic and acidic residues" evidence="1">
    <location>
        <begin position="445"/>
        <end position="472"/>
    </location>
</feature>
<evidence type="ECO:0000313" key="4">
    <source>
        <dbReference type="EMBL" id="PVU92669.1"/>
    </source>
</evidence>
<feature type="compositionally biased region" description="Polar residues" evidence="1">
    <location>
        <begin position="527"/>
        <end position="558"/>
    </location>
</feature>
<sequence length="942" mass="104980">MSELVASFADNGEKLLKLRKKIAESLKLINSIHSAARSDGFENIAIDKADALPQTYKTIIQDSEKEIELVEQLLKGIQEIQNDTSGLSKEPLQQTAQVNRTETNEEKQLLKKKVYSEIDKQTDLRLVDANKNKAKARIEENPRKPSNSSNYQMAETTGTPGKIISKSKDIDSDTELSVKKQGALISRTSSSGNNRQHQKPPQDELHLKNFKKQELFVSSKMKKNSSSTLNEANDIQSAQKLKQAGSTLAYDKKKSSGSSYLDSEDDLNSLKRSKYQNSSNVLKDSKSKYFNGKPVDLKSKYSSSKYDSSYTSKSNSYEGKRKRDNSWDEPNIKNSKVKPDLYNTTSASHSNDNSKTKSTRQTEDLRSRSSTHSYKYKDSFNKSSKIYADDKQDSNSSQYLSKSTDFGKLHKENYDSINSPKKQKIDLVKHSSGSYNLSHKSFDYERDKKYANSSKHNDNREYSKHGEDKYYNNKEYLSSTRTGEFGSPRDYKNSESAQKNSERSKNYLPDSTKPSIYSRSNDKESDSSIQNYKSLPKNNQSRSLSAKQESTSSPYSKNNYEKNNHKFDRQPSFNQDKHADNLSAKRKLEMHKNTSRSGTSSSSGSATVNTTTSTNSANSHFVNTADSNLQSEKADVHQRRNVSRDSNTLKQADKPDSSDKISSSRTRNQGLVNKYQDLERVKTSADSLGIAANSSDSRSKPHTPSSGSTTRMAKVQLESQITIGSLVAAKIPVDGGGEQADEWVLGIVRRINTSRTKFVVEDADDDESVGLGAAAKAQYELDQRNVLFVTDPIIPVQSSTALKNNANSNLRRKSQTSMNSSNTNSGNLAAESATNIKSLGQGDKARITATQAITAGQRVLGIYPGTTVFYHGTVQLTPAQNRTGYSLFMASVPHLGLPPVVMSLIERWSNLYPFKHVFQVIFDNDEGKLIDVPAIMIIKNPN</sequence>
<feature type="compositionally biased region" description="Basic and acidic residues" evidence="1">
    <location>
        <begin position="126"/>
        <end position="143"/>
    </location>
</feature>
<feature type="region of interest" description="Disordered" evidence="1">
    <location>
        <begin position="85"/>
        <end position="104"/>
    </location>
</feature>
<gene>
    <name evidence="4" type="ORF">BB561_003681</name>
    <name evidence="3" type="ORF">BB561_006251</name>
</gene>
<feature type="region of interest" description="Disordered" evidence="1">
    <location>
        <begin position="126"/>
        <end position="209"/>
    </location>
</feature>
<feature type="compositionally biased region" description="Basic and acidic residues" evidence="1">
    <location>
        <begin position="200"/>
        <end position="209"/>
    </location>
</feature>
<feature type="compositionally biased region" description="Low complexity" evidence="1">
    <location>
        <begin position="595"/>
        <end position="619"/>
    </location>
</feature>
<dbReference type="InterPro" id="IPR010750">
    <property type="entry name" value="SGF29_tudor-like_dom"/>
</dbReference>
<evidence type="ECO:0000259" key="2">
    <source>
        <dbReference type="PROSITE" id="PS51518"/>
    </source>
</evidence>
<feature type="region of interest" description="Disordered" evidence="1">
    <location>
        <begin position="445"/>
        <end position="577"/>
    </location>
</feature>
<feature type="region of interest" description="Disordered" evidence="1">
    <location>
        <begin position="590"/>
        <end position="674"/>
    </location>
</feature>
<dbReference type="AlphaFoldDB" id="A0A2T9YK24"/>
<feature type="region of interest" description="Disordered" evidence="1">
    <location>
        <begin position="804"/>
        <end position="828"/>
    </location>
</feature>
<name>A0A2T9YK24_9FUNG</name>
<dbReference type="CDD" id="cd20393">
    <property type="entry name" value="Tudor_SGF29_rpt1"/>
    <property type="match status" value="1"/>
</dbReference>